<dbReference type="RefSeq" id="WP_145435794.1">
    <property type="nucleotide sequence ID" value="NZ_CP036339.1"/>
</dbReference>
<dbReference type="Gene3D" id="1.25.40.10">
    <property type="entry name" value="Tetratricopeptide repeat domain"/>
    <property type="match status" value="1"/>
</dbReference>
<evidence type="ECO:0000313" key="1">
    <source>
        <dbReference type="EMBL" id="QDT76041.1"/>
    </source>
</evidence>
<dbReference type="GO" id="GO:0016829">
    <property type="term" value="F:lyase activity"/>
    <property type="evidence" value="ECO:0007669"/>
    <property type="project" value="UniProtKB-KW"/>
</dbReference>
<protein>
    <submittedName>
        <fullName evidence="1">PBS lyase HEAT-like repeat protein</fullName>
    </submittedName>
</protein>
<name>A0A517U5X8_9BACT</name>
<reference evidence="1 2" key="1">
    <citation type="submission" date="2019-02" db="EMBL/GenBank/DDBJ databases">
        <title>Deep-cultivation of Planctomycetes and their phenomic and genomic characterization uncovers novel biology.</title>
        <authorList>
            <person name="Wiegand S."/>
            <person name="Jogler M."/>
            <person name="Boedeker C."/>
            <person name="Pinto D."/>
            <person name="Vollmers J."/>
            <person name="Rivas-Marin E."/>
            <person name="Kohn T."/>
            <person name="Peeters S.H."/>
            <person name="Heuer A."/>
            <person name="Rast P."/>
            <person name="Oberbeckmann S."/>
            <person name="Bunk B."/>
            <person name="Jeske O."/>
            <person name="Meyerdierks A."/>
            <person name="Storesund J.E."/>
            <person name="Kallscheuer N."/>
            <person name="Luecker S."/>
            <person name="Lage O.M."/>
            <person name="Pohl T."/>
            <person name="Merkel B.J."/>
            <person name="Hornburger P."/>
            <person name="Mueller R.-W."/>
            <person name="Bruemmer F."/>
            <person name="Labrenz M."/>
            <person name="Spormann A.M."/>
            <person name="Op den Camp H."/>
            <person name="Overmann J."/>
            <person name="Amann R."/>
            <person name="Jetten M.S.M."/>
            <person name="Mascher T."/>
            <person name="Medema M.H."/>
            <person name="Devos D.P."/>
            <person name="Kaster A.-K."/>
            <person name="Ovreas L."/>
            <person name="Rohde M."/>
            <person name="Galperin M.Y."/>
            <person name="Jogler C."/>
        </authorList>
    </citation>
    <scope>NUCLEOTIDE SEQUENCE [LARGE SCALE GENOMIC DNA]</scope>
    <source>
        <strain evidence="1 2">I41</strain>
    </source>
</reference>
<proteinExistence type="predicted"/>
<dbReference type="SUPFAM" id="SSF48452">
    <property type="entry name" value="TPR-like"/>
    <property type="match status" value="1"/>
</dbReference>
<keyword evidence="2" id="KW-1185">Reference proteome</keyword>
<dbReference type="InterPro" id="IPR011989">
    <property type="entry name" value="ARM-like"/>
</dbReference>
<dbReference type="Pfam" id="PF03130">
    <property type="entry name" value="HEAT_PBS"/>
    <property type="match status" value="1"/>
</dbReference>
<dbReference type="InterPro" id="IPR004155">
    <property type="entry name" value="PBS_lyase_HEAT"/>
</dbReference>
<dbReference type="InterPro" id="IPR016024">
    <property type="entry name" value="ARM-type_fold"/>
</dbReference>
<dbReference type="Gene3D" id="1.25.10.10">
    <property type="entry name" value="Leucine-rich Repeat Variant"/>
    <property type="match status" value="1"/>
</dbReference>
<evidence type="ECO:0000313" key="2">
    <source>
        <dbReference type="Proteomes" id="UP000317909"/>
    </source>
</evidence>
<sequence>MRIANFAVGLLVACSAPPLRADLFELKDGGEVAGSVIERGDEGDYIVRTNDGAEVSLDRNSIQRIVQHDEAMAEYRTKSRSAPDTVEAHRELAEWCRARKMLREADHHLARVAELDPDDEDARRSLGYQRVGNRWLTSDDVMTARGMIFFDGKYRTKQDAALRDREKKQSSVNVDWFQQIRLWRGFLDNRRPERVAEGQAHLRAINDPQAAPALIRVMEGEQDDAVFEFFLRVLAQLDHPEALQQLVAYTLDPEINPEFRAQARDYLLRWPRPVPIVPYVNALKSKDNRVVNLAGVALGQLNNPAAISPLIDALVTTHKYVIQPGGSGGGDQITAGFGTPGAGGGGLSVGGKGAQVISRDENNEKVLQALVKLSGKQNFEFDEPAWRAWYVDMQMRQTVNARRDK</sequence>
<dbReference type="KEGG" id="llh:I41_52860"/>
<dbReference type="AlphaFoldDB" id="A0A517U5X8"/>
<dbReference type="OrthoDB" id="212249at2"/>
<dbReference type="Proteomes" id="UP000317909">
    <property type="component" value="Chromosome"/>
</dbReference>
<gene>
    <name evidence="1" type="ORF">I41_52860</name>
</gene>
<keyword evidence="1" id="KW-0456">Lyase</keyword>
<dbReference type="SUPFAM" id="SSF48371">
    <property type="entry name" value="ARM repeat"/>
    <property type="match status" value="1"/>
</dbReference>
<dbReference type="InterPro" id="IPR011990">
    <property type="entry name" value="TPR-like_helical_dom_sf"/>
</dbReference>
<accession>A0A517U5X8</accession>
<organism evidence="1 2">
    <name type="scientific">Lacipirellula limnantheis</name>
    <dbReference type="NCBI Taxonomy" id="2528024"/>
    <lineage>
        <taxon>Bacteria</taxon>
        <taxon>Pseudomonadati</taxon>
        <taxon>Planctomycetota</taxon>
        <taxon>Planctomycetia</taxon>
        <taxon>Pirellulales</taxon>
        <taxon>Lacipirellulaceae</taxon>
        <taxon>Lacipirellula</taxon>
    </lineage>
</organism>
<dbReference type="EMBL" id="CP036339">
    <property type="protein sequence ID" value="QDT76041.1"/>
    <property type="molecule type" value="Genomic_DNA"/>
</dbReference>